<keyword evidence="2" id="KW-1185">Reference proteome</keyword>
<dbReference type="Pfam" id="PF02924">
    <property type="entry name" value="HDPD"/>
    <property type="match status" value="1"/>
</dbReference>
<dbReference type="RefSeq" id="WP_137100582.1">
    <property type="nucleotide sequence ID" value="NZ_CP039865.1"/>
</dbReference>
<sequence>MSVPNERAHQGTVDSLVHIPLFLQSGEGSYSTVPRVIAAGQILPTGAVLGEADTGPDAGMVKLSDPAATDGSQKPRFVNVHRINTAASGANGPVNLSVATGGMLNEAALVYAPGWTMLDLKIALRAVGFGVKSQGFSG</sequence>
<protein>
    <submittedName>
        <fullName evidence="1">Head decoration protein</fullName>
    </submittedName>
</protein>
<accession>A0A4D7QMQ1</accession>
<name>A0A4D7QMQ1_9HYPH</name>
<organism evidence="1 2">
    <name type="scientific">Phreatobacter aquaticus</name>
    <dbReference type="NCBI Taxonomy" id="2570229"/>
    <lineage>
        <taxon>Bacteria</taxon>
        <taxon>Pseudomonadati</taxon>
        <taxon>Pseudomonadota</taxon>
        <taxon>Alphaproteobacteria</taxon>
        <taxon>Hyphomicrobiales</taxon>
        <taxon>Phreatobacteraceae</taxon>
        <taxon>Phreatobacter</taxon>
    </lineage>
</organism>
<dbReference type="AlphaFoldDB" id="A0A4D7QMQ1"/>
<evidence type="ECO:0000313" key="2">
    <source>
        <dbReference type="Proteomes" id="UP000298588"/>
    </source>
</evidence>
<dbReference type="KEGG" id="paqt:E8L99_16555"/>
<evidence type="ECO:0000313" key="1">
    <source>
        <dbReference type="EMBL" id="QCK87253.1"/>
    </source>
</evidence>
<reference evidence="1 2" key="1">
    <citation type="submission" date="2019-04" db="EMBL/GenBank/DDBJ databases">
        <title>Phreatobacter aquaticus sp. nov.</title>
        <authorList>
            <person name="Choi A."/>
            <person name="Baek K."/>
        </authorList>
    </citation>
    <scope>NUCLEOTIDE SEQUENCE [LARGE SCALE GENOMIC DNA]</scope>
    <source>
        <strain evidence="1 2">NMCR1094</strain>
    </source>
</reference>
<dbReference type="Proteomes" id="UP000298588">
    <property type="component" value="Chromosome"/>
</dbReference>
<gene>
    <name evidence="1" type="ORF">E8L99_16555</name>
</gene>
<dbReference type="EMBL" id="CP039865">
    <property type="protein sequence ID" value="QCK87253.1"/>
    <property type="molecule type" value="Genomic_DNA"/>
</dbReference>
<dbReference type="InterPro" id="IPR004195">
    <property type="entry name" value="Head_decoration_D"/>
</dbReference>
<proteinExistence type="predicted"/>